<dbReference type="EMBL" id="JAUHHV010000002">
    <property type="protein sequence ID" value="KAK1431298.1"/>
    <property type="molecule type" value="Genomic_DNA"/>
</dbReference>
<gene>
    <name evidence="1" type="ORF">QVD17_07754</name>
</gene>
<evidence type="ECO:0000313" key="1">
    <source>
        <dbReference type="EMBL" id="KAK1431298.1"/>
    </source>
</evidence>
<proteinExistence type="predicted"/>
<dbReference type="Proteomes" id="UP001229421">
    <property type="component" value="Unassembled WGS sequence"/>
</dbReference>
<accession>A0AAD8P2S2</accession>
<reference evidence="1" key="1">
    <citation type="journal article" date="2023" name="bioRxiv">
        <title>Improved chromosome-level genome assembly for marigold (Tagetes erecta).</title>
        <authorList>
            <person name="Jiang F."/>
            <person name="Yuan L."/>
            <person name="Wang S."/>
            <person name="Wang H."/>
            <person name="Xu D."/>
            <person name="Wang A."/>
            <person name="Fan W."/>
        </authorList>
    </citation>
    <scope>NUCLEOTIDE SEQUENCE</scope>
    <source>
        <strain evidence="1">WSJ</strain>
        <tissue evidence="1">Leaf</tissue>
    </source>
</reference>
<protein>
    <submittedName>
        <fullName evidence="1">Uncharacterized protein</fullName>
    </submittedName>
</protein>
<sequence length="188" mass="20736">MGHEIKKALARLEEIPKWVFEPIKAAVVGVAKGIACSSFVDLFFLDAKPIQYPLPLYEHKLFSRFGGYQPLALAFMGKSQWEQARFCGVTCGAVSGISCLMKNLRGKHDVQSCMVTALGGAVTLSLVAGLRGRDVISFSVVTTLVSCVLFKVGENPSNRKEVPTRVMFSRDHFFTDNALSLHTDHRQE</sequence>
<evidence type="ECO:0000313" key="2">
    <source>
        <dbReference type="Proteomes" id="UP001229421"/>
    </source>
</evidence>
<name>A0AAD8P2S2_TARER</name>
<dbReference type="AlphaFoldDB" id="A0AAD8P2S2"/>
<keyword evidence="2" id="KW-1185">Reference proteome</keyword>
<organism evidence="1 2">
    <name type="scientific">Tagetes erecta</name>
    <name type="common">African marigold</name>
    <dbReference type="NCBI Taxonomy" id="13708"/>
    <lineage>
        <taxon>Eukaryota</taxon>
        <taxon>Viridiplantae</taxon>
        <taxon>Streptophyta</taxon>
        <taxon>Embryophyta</taxon>
        <taxon>Tracheophyta</taxon>
        <taxon>Spermatophyta</taxon>
        <taxon>Magnoliopsida</taxon>
        <taxon>eudicotyledons</taxon>
        <taxon>Gunneridae</taxon>
        <taxon>Pentapetalae</taxon>
        <taxon>asterids</taxon>
        <taxon>campanulids</taxon>
        <taxon>Asterales</taxon>
        <taxon>Asteraceae</taxon>
        <taxon>Asteroideae</taxon>
        <taxon>Heliantheae alliance</taxon>
        <taxon>Tageteae</taxon>
        <taxon>Tagetes</taxon>
    </lineage>
</organism>
<comment type="caution">
    <text evidence="1">The sequence shown here is derived from an EMBL/GenBank/DDBJ whole genome shotgun (WGS) entry which is preliminary data.</text>
</comment>